<comment type="catalytic activity">
    <reaction evidence="12">
        <text>N(6)-biotinyl-L-lysyl-[protein] + hydrogencarbonate + ATP = N(6)-carboxybiotinyl-L-lysyl-[protein] + ADP + phosphate + H(+)</text>
        <dbReference type="Rhea" id="RHEA:13501"/>
        <dbReference type="Rhea" id="RHEA-COMP:10505"/>
        <dbReference type="Rhea" id="RHEA-COMP:10506"/>
        <dbReference type="ChEBI" id="CHEBI:15378"/>
        <dbReference type="ChEBI" id="CHEBI:17544"/>
        <dbReference type="ChEBI" id="CHEBI:30616"/>
        <dbReference type="ChEBI" id="CHEBI:43474"/>
        <dbReference type="ChEBI" id="CHEBI:83144"/>
        <dbReference type="ChEBI" id="CHEBI:83145"/>
        <dbReference type="ChEBI" id="CHEBI:456216"/>
        <dbReference type="EC" id="6.3.4.14"/>
    </reaction>
</comment>
<sequence length="1199" mass="131172">MIDRVLIANRGAIAVRIIRTLQAMNIRAIAVYAEADRHARHVRLADEAWSLGEGQVRDTYLNQQKILEIAAQSGAQAVHPGYGFLSENPEFVTRCEAAGVQFLGPSAGQMAAFGLKHRARALAQENQVPLLPGSGLLTSLDEARVMAEKIGYPVMLKSTAGGGGIGMQRCDDAEQLNAAFTRVKRLAGNNFADDGVFLEKFIARARHIEVQIFGDGAGNVIALGERDCSAQRRNQKVLEETPAPGLSAAVRAELQATAVRLACAVNYRSAGTVEYVYDDASEQFWFLEVNTRLQVEHGVTEMVYGVDLVRWMVELAQQTLPPIHTLSTKAQGHAIQVRLYAEDPAKQFQPSAGLLSHVQFPTESENATLRIDSSVETGMEVSPFYDPMLAKVIVHAASREVALHSMAQALDATELYGIETNLLWLRHLCSLPEVQQGRIITATLGGVQWQPPTLDILSGGTLTTVQDAPGRVGYWHVGVPPSGPFDSRAFQLGNRLLNNDPQAAGLEITLRGPTLRVNQACSFVLTGAPIAAQLDQQPLTMHQIVTAQAGQTLTLGDVSEGCRSYLLLAGGLNTPRYLGSRSTFTLGRFGGHAGRALRAGDVLHLADPQVLATADLPAELVPELNGEWQLRVIYGPHGAPTFFTDEDIEAFFAAEWQVHYNSSRTGIRLIGPKPTWARSDGGEAGMHPSNIHDNAYAFGTVDFTGDMPVILGPDGPSLGGFVCPATVIEADLWKLGQLKAGDRVRFLPIDLSSADQLAQAQREAIIKLQSAPLTVNAALPLIDPLLHHQVAENGRPSLSVRAAGDRFLLVEYGDLMLDIALRFRVHALMQQLEAHPLPGQLELTPGIRSLQVHYDAQHCVRSELLAQILHIDHALGDLSDAAVPSRTVWLPLSWDDAACREAITRYSQSVRPNAPWCPSNIEFIRRINGLASIDEVKEIVFSAAYLVMGLGDVYLGAPVATPLDPRHRLVTTKYNPARTWTAENSVGIGGAYMCVYGMEGPGGYQFVGRTMQMWNRDRQTPAFTQPWLLRFFDQIRFYPVSAEELLTIRERFPWGDYPLRSEEGEFRLADYQAMLVAQAEEIDAFQQQRQRAFDSELARWRAEGQFTFDSQLQEQSTEEITVPAGCSPVESQVAGSVWQWLVDEGSEIEAGATVGILESMKMEIPIVAPVSGKIHSFYRQAGQQVQAGQLLMVIDPSVA</sequence>
<feature type="domain" description="Biotin carboxylation" evidence="16">
    <location>
        <begin position="1"/>
        <end position="449"/>
    </location>
</feature>
<dbReference type="InterPro" id="IPR000089">
    <property type="entry name" value="Biotin_lipoyl"/>
</dbReference>
<reference evidence="17 18" key="1">
    <citation type="submission" date="2017-11" db="EMBL/GenBank/DDBJ databases">
        <title>The genome sequence of Pantoea rodasii DSM 26611.</title>
        <authorList>
            <person name="Gao J."/>
            <person name="Mao X."/>
            <person name="Sun J."/>
        </authorList>
    </citation>
    <scope>NUCLEOTIDE SEQUENCE [LARGE SCALE GENOMIC DNA]</scope>
    <source>
        <strain evidence="17 18">DSM 26611</strain>
    </source>
</reference>
<dbReference type="PROSITE" id="PS50968">
    <property type="entry name" value="BIOTINYL_LIPOYL"/>
    <property type="match status" value="1"/>
</dbReference>
<dbReference type="PROSITE" id="PS50979">
    <property type="entry name" value="BC"/>
    <property type="match status" value="1"/>
</dbReference>
<dbReference type="InterPro" id="IPR003833">
    <property type="entry name" value="CT_C_D"/>
</dbReference>
<evidence type="ECO:0000256" key="4">
    <source>
        <dbReference type="ARBA" id="ARBA00011750"/>
    </source>
</evidence>
<dbReference type="Pfam" id="PF00364">
    <property type="entry name" value="Biotin_lipoyl"/>
    <property type="match status" value="1"/>
</dbReference>
<dbReference type="CDD" id="cd06850">
    <property type="entry name" value="biotinyl_domain"/>
    <property type="match status" value="1"/>
</dbReference>
<dbReference type="AlphaFoldDB" id="A0A2M9WDP4"/>
<dbReference type="SUPFAM" id="SSF50891">
    <property type="entry name" value="Cyclophilin-like"/>
    <property type="match status" value="2"/>
</dbReference>
<dbReference type="Pfam" id="PF02626">
    <property type="entry name" value="CT_A_B"/>
    <property type="match status" value="1"/>
</dbReference>
<keyword evidence="7 13" id="KW-0547">Nucleotide-binding</keyword>
<evidence type="ECO:0000256" key="12">
    <source>
        <dbReference type="ARBA" id="ARBA00048600"/>
    </source>
</evidence>
<dbReference type="InterPro" id="IPR005482">
    <property type="entry name" value="Biotin_COase_C"/>
</dbReference>
<dbReference type="NCBIfam" id="TIGR00724">
    <property type="entry name" value="urea_amlyse_rel"/>
    <property type="match status" value="1"/>
</dbReference>
<dbReference type="InterPro" id="IPR014084">
    <property type="entry name" value="Urea_COase"/>
</dbReference>
<feature type="domain" description="Lipoyl-binding" evidence="14">
    <location>
        <begin position="1117"/>
        <end position="1195"/>
    </location>
</feature>
<dbReference type="PROSITE" id="PS50975">
    <property type="entry name" value="ATP_GRASP"/>
    <property type="match status" value="1"/>
</dbReference>
<comment type="caution">
    <text evidence="17">The sequence shown here is derived from an EMBL/GenBank/DDBJ whole genome shotgun (WGS) entry which is preliminary data.</text>
</comment>
<evidence type="ECO:0000256" key="1">
    <source>
        <dbReference type="ARBA" id="ARBA00001953"/>
    </source>
</evidence>
<dbReference type="Pfam" id="PF00289">
    <property type="entry name" value="Biotin_carb_N"/>
    <property type="match status" value="1"/>
</dbReference>
<dbReference type="SUPFAM" id="SSF52440">
    <property type="entry name" value="PreATP-grasp domain"/>
    <property type="match status" value="1"/>
</dbReference>
<evidence type="ECO:0000256" key="6">
    <source>
        <dbReference type="ARBA" id="ARBA00022598"/>
    </source>
</evidence>
<dbReference type="STRING" id="1076549.HA45_13840"/>
<gene>
    <name evidence="17" type="primary">uca</name>
    <name evidence="17" type="ORF">PRCB_09810</name>
</gene>
<evidence type="ECO:0000313" key="17">
    <source>
        <dbReference type="EMBL" id="PJZ05665.1"/>
    </source>
</evidence>
<evidence type="ECO:0000259" key="15">
    <source>
        <dbReference type="PROSITE" id="PS50975"/>
    </source>
</evidence>
<dbReference type="RefSeq" id="WP_100701517.1">
    <property type="nucleotide sequence ID" value="NZ_MLFP01000010.1"/>
</dbReference>
<dbReference type="InterPro" id="IPR016185">
    <property type="entry name" value="PreATP-grasp_dom_sf"/>
</dbReference>
<dbReference type="GO" id="GO:0016787">
    <property type="term" value="F:hydrolase activity"/>
    <property type="evidence" value="ECO:0007669"/>
    <property type="project" value="UniProtKB-KW"/>
</dbReference>
<evidence type="ECO:0000256" key="13">
    <source>
        <dbReference type="PROSITE-ProRule" id="PRU00409"/>
    </source>
</evidence>
<protein>
    <recommendedName>
        <fullName evidence="5">Biotin carboxylase</fullName>
    </recommendedName>
    <alternativeName>
        <fullName evidence="11">Acetyl-coenzyme A carboxylase biotin carboxylase subunit A</fullName>
    </alternativeName>
</protein>
<dbReference type="EMBL" id="PIQI01000014">
    <property type="protein sequence ID" value="PJZ05665.1"/>
    <property type="molecule type" value="Genomic_DNA"/>
</dbReference>
<dbReference type="InterPro" id="IPR005481">
    <property type="entry name" value="BC-like_N"/>
</dbReference>
<comment type="subunit">
    <text evidence="4">Acetyl-CoA carboxylase is a heterohexamer of biotin carboxyl carrier protein, biotin carboxylase and the two subunits of carboxyl transferase in a 2:2 complex.</text>
</comment>
<dbReference type="Pfam" id="PF02682">
    <property type="entry name" value="CT_C_D"/>
    <property type="match status" value="1"/>
</dbReference>
<dbReference type="SMART" id="SM00878">
    <property type="entry name" value="Biotin_carb_C"/>
    <property type="match status" value="1"/>
</dbReference>
<dbReference type="Gene3D" id="3.30.470.20">
    <property type="entry name" value="ATP-grasp fold, B domain"/>
    <property type="match status" value="1"/>
</dbReference>
<dbReference type="SUPFAM" id="SSF51246">
    <property type="entry name" value="Rudiment single hybrid motif"/>
    <property type="match status" value="1"/>
</dbReference>
<name>A0A2M9WDP4_9GAMM</name>
<dbReference type="InterPro" id="IPR005479">
    <property type="entry name" value="CPAse_ATP-bd"/>
</dbReference>
<dbReference type="InterPro" id="IPR011054">
    <property type="entry name" value="Rudment_hybrid_motif"/>
</dbReference>
<feature type="domain" description="ATP-grasp" evidence="15">
    <location>
        <begin position="120"/>
        <end position="317"/>
    </location>
</feature>
<dbReference type="Proteomes" id="UP000232062">
    <property type="component" value="Unassembled WGS sequence"/>
</dbReference>
<dbReference type="PROSITE" id="PS00866">
    <property type="entry name" value="CPSASE_1"/>
    <property type="match status" value="1"/>
</dbReference>
<keyword evidence="10" id="KW-0092">Biotin</keyword>
<evidence type="ECO:0000313" key="18">
    <source>
        <dbReference type="Proteomes" id="UP000232062"/>
    </source>
</evidence>
<evidence type="ECO:0000256" key="8">
    <source>
        <dbReference type="ARBA" id="ARBA00022801"/>
    </source>
</evidence>
<evidence type="ECO:0000259" key="14">
    <source>
        <dbReference type="PROSITE" id="PS50968"/>
    </source>
</evidence>
<dbReference type="OrthoDB" id="9763189at2"/>
<evidence type="ECO:0000256" key="9">
    <source>
        <dbReference type="ARBA" id="ARBA00022840"/>
    </source>
</evidence>
<keyword evidence="9 13" id="KW-0067">ATP-binding</keyword>
<dbReference type="Gene3D" id="2.40.100.10">
    <property type="entry name" value="Cyclophilin-like"/>
    <property type="match status" value="2"/>
</dbReference>
<evidence type="ECO:0000256" key="3">
    <source>
        <dbReference type="ARBA" id="ARBA00004956"/>
    </source>
</evidence>
<dbReference type="InterPro" id="IPR050856">
    <property type="entry name" value="Biotin_carboxylase_complex"/>
</dbReference>
<dbReference type="InterPro" id="IPR011053">
    <property type="entry name" value="Single_hybrid_motif"/>
</dbReference>
<evidence type="ECO:0000256" key="5">
    <source>
        <dbReference type="ARBA" id="ARBA00017242"/>
    </source>
</evidence>
<keyword evidence="8" id="KW-0378">Hydrolase</keyword>
<evidence type="ECO:0000256" key="7">
    <source>
        <dbReference type="ARBA" id="ARBA00022741"/>
    </source>
</evidence>
<keyword evidence="6" id="KW-0436">Ligase</keyword>
<evidence type="ECO:0000259" key="16">
    <source>
        <dbReference type="PROSITE" id="PS50979"/>
    </source>
</evidence>
<evidence type="ECO:0000256" key="11">
    <source>
        <dbReference type="ARBA" id="ARBA00033786"/>
    </source>
</evidence>
<dbReference type="InterPro" id="IPR003778">
    <property type="entry name" value="CT_A_B"/>
</dbReference>
<organism evidence="17 18">
    <name type="scientific">Pantoea rodasii</name>
    <dbReference type="NCBI Taxonomy" id="1076549"/>
    <lineage>
        <taxon>Bacteria</taxon>
        <taxon>Pseudomonadati</taxon>
        <taxon>Pseudomonadota</taxon>
        <taxon>Gammaproteobacteria</taxon>
        <taxon>Enterobacterales</taxon>
        <taxon>Erwiniaceae</taxon>
        <taxon>Pantoea</taxon>
    </lineage>
</organism>
<dbReference type="InterPro" id="IPR011761">
    <property type="entry name" value="ATP-grasp"/>
</dbReference>
<dbReference type="PANTHER" id="PTHR18866">
    <property type="entry name" value="CARBOXYLASE:PYRUVATE/ACETYL-COA/PROPIONYL-COA CARBOXYLASE"/>
    <property type="match status" value="1"/>
</dbReference>
<dbReference type="GO" id="GO:0004075">
    <property type="term" value="F:biotin carboxylase activity"/>
    <property type="evidence" value="ECO:0007669"/>
    <property type="project" value="UniProtKB-EC"/>
</dbReference>
<keyword evidence="18" id="KW-1185">Reference proteome</keyword>
<dbReference type="SUPFAM" id="SSF51230">
    <property type="entry name" value="Single hybrid motif"/>
    <property type="match status" value="1"/>
</dbReference>
<dbReference type="Pfam" id="PF02786">
    <property type="entry name" value="CPSase_L_D2"/>
    <property type="match status" value="1"/>
</dbReference>
<dbReference type="Gene3D" id="2.40.50.100">
    <property type="match status" value="1"/>
</dbReference>
<dbReference type="InterPro" id="IPR029000">
    <property type="entry name" value="Cyclophilin-like_dom_sf"/>
</dbReference>
<dbReference type="NCBIfam" id="TIGR02712">
    <property type="entry name" value="urea_carbox"/>
    <property type="match status" value="1"/>
</dbReference>
<dbReference type="SMART" id="SM00796">
    <property type="entry name" value="AHS1"/>
    <property type="match status" value="1"/>
</dbReference>
<dbReference type="Gene3D" id="3.30.1360.40">
    <property type="match status" value="1"/>
</dbReference>
<comment type="cofactor">
    <cofactor evidence="1">
        <name>biotin</name>
        <dbReference type="ChEBI" id="CHEBI:57586"/>
    </cofactor>
</comment>
<dbReference type="Pfam" id="PF02785">
    <property type="entry name" value="Biotin_carb_C"/>
    <property type="match status" value="1"/>
</dbReference>
<comment type="function">
    <text evidence="2">This protein is a component of the acetyl coenzyme A carboxylase complex; first, biotin carboxylase catalyzes the carboxylation of the carrier protein and then the transcarboxylase transfers the carboxyl group to form malonyl-CoA.</text>
</comment>
<dbReference type="GO" id="GO:0005524">
    <property type="term" value="F:ATP binding"/>
    <property type="evidence" value="ECO:0007669"/>
    <property type="project" value="UniProtKB-UniRule"/>
</dbReference>
<evidence type="ECO:0000256" key="10">
    <source>
        <dbReference type="ARBA" id="ARBA00023267"/>
    </source>
</evidence>
<dbReference type="SUPFAM" id="SSF56059">
    <property type="entry name" value="Glutathione synthetase ATP-binding domain-like"/>
    <property type="match status" value="1"/>
</dbReference>
<dbReference type="SMART" id="SM00797">
    <property type="entry name" value="AHS2"/>
    <property type="match status" value="1"/>
</dbReference>
<dbReference type="PROSITE" id="PS00867">
    <property type="entry name" value="CPSASE_2"/>
    <property type="match status" value="1"/>
</dbReference>
<proteinExistence type="predicted"/>
<comment type="pathway">
    <text evidence="3">Lipid metabolism; malonyl-CoA biosynthesis; malonyl-CoA from acetyl-CoA: step 1/1.</text>
</comment>
<dbReference type="FunFam" id="3.40.50.20:FF:000010">
    <property type="entry name" value="Propionyl-CoA carboxylase subunit alpha"/>
    <property type="match status" value="1"/>
</dbReference>
<dbReference type="PANTHER" id="PTHR18866:SF128">
    <property type="entry name" value="UREA AMIDOLYASE"/>
    <property type="match status" value="1"/>
</dbReference>
<dbReference type="SUPFAM" id="SSF160467">
    <property type="entry name" value="PH0987 N-terminal domain-like"/>
    <property type="match status" value="1"/>
</dbReference>
<evidence type="ECO:0000256" key="2">
    <source>
        <dbReference type="ARBA" id="ARBA00003761"/>
    </source>
</evidence>
<dbReference type="InterPro" id="IPR011764">
    <property type="entry name" value="Biotin_carboxylation_dom"/>
</dbReference>
<dbReference type="GO" id="GO:0046872">
    <property type="term" value="F:metal ion binding"/>
    <property type="evidence" value="ECO:0007669"/>
    <property type="project" value="InterPro"/>
</dbReference>
<accession>A0A2M9WDP4</accession>